<evidence type="ECO:0000313" key="1">
    <source>
        <dbReference type="EMBL" id="GKV00646.1"/>
    </source>
</evidence>
<accession>A0AAV5IPU5</accession>
<evidence type="ECO:0000313" key="2">
    <source>
        <dbReference type="Proteomes" id="UP001054252"/>
    </source>
</evidence>
<dbReference type="Proteomes" id="UP001054252">
    <property type="component" value="Unassembled WGS sequence"/>
</dbReference>
<keyword evidence="2" id="KW-1185">Reference proteome</keyword>
<sequence length="151" mass="17158">MPLKSSCTWAPNLGKPWLPPLPLSSSLQWLPCHKLVDELKLPHRYLSSHDLHLEESISFPSFGMPKVFYSVRPLLDFPTEHTEEFKLFLLQKIHHTVKERSCNCTKPEALVQSASALRIDLQSPEVELRVDTSMLKSIIIGVTFRAEIIGA</sequence>
<reference evidence="1 2" key="1">
    <citation type="journal article" date="2021" name="Commun. Biol.">
        <title>The genome of Shorea leprosula (Dipterocarpaceae) highlights the ecological relevance of drought in aseasonal tropical rainforests.</title>
        <authorList>
            <person name="Ng K.K.S."/>
            <person name="Kobayashi M.J."/>
            <person name="Fawcett J.A."/>
            <person name="Hatakeyama M."/>
            <person name="Paape T."/>
            <person name="Ng C.H."/>
            <person name="Ang C.C."/>
            <person name="Tnah L.H."/>
            <person name="Lee C.T."/>
            <person name="Nishiyama T."/>
            <person name="Sese J."/>
            <person name="O'Brien M.J."/>
            <person name="Copetti D."/>
            <person name="Mohd Noor M.I."/>
            <person name="Ong R.C."/>
            <person name="Putra M."/>
            <person name="Sireger I.Z."/>
            <person name="Indrioko S."/>
            <person name="Kosugi Y."/>
            <person name="Izuno A."/>
            <person name="Isagi Y."/>
            <person name="Lee S.L."/>
            <person name="Shimizu K.K."/>
        </authorList>
    </citation>
    <scope>NUCLEOTIDE SEQUENCE [LARGE SCALE GENOMIC DNA]</scope>
    <source>
        <strain evidence="1">214</strain>
    </source>
</reference>
<proteinExistence type="predicted"/>
<dbReference type="AlphaFoldDB" id="A0AAV5IPU5"/>
<comment type="caution">
    <text evidence="1">The sequence shown here is derived from an EMBL/GenBank/DDBJ whole genome shotgun (WGS) entry which is preliminary data.</text>
</comment>
<gene>
    <name evidence="1" type="ORF">SLEP1_g13310</name>
</gene>
<protein>
    <submittedName>
        <fullName evidence="1">Uncharacterized protein</fullName>
    </submittedName>
</protein>
<dbReference type="EMBL" id="BPVZ01000016">
    <property type="protein sequence ID" value="GKV00646.1"/>
    <property type="molecule type" value="Genomic_DNA"/>
</dbReference>
<organism evidence="1 2">
    <name type="scientific">Rubroshorea leprosula</name>
    <dbReference type="NCBI Taxonomy" id="152421"/>
    <lineage>
        <taxon>Eukaryota</taxon>
        <taxon>Viridiplantae</taxon>
        <taxon>Streptophyta</taxon>
        <taxon>Embryophyta</taxon>
        <taxon>Tracheophyta</taxon>
        <taxon>Spermatophyta</taxon>
        <taxon>Magnoliopsida</taxon>
        <taxon>eudicotyledons</taxon>
        <taxon>Gunneridae</taxon>
        <taxon>Pentapetalae</taxon>
        <taxon>rosids</taxon>
        <taxon>malvids</taxon>
        <taxon>Malvales</taxon>
        <taxon>Dipterocarpaceae</taxon>
        <taxon>Rubroshorea</taxon>
    </lineage>
</organism>
<name>A0AAV5IPU5_9ROSI</name>